<organism evidence="2 3">
    <name type="scientific">Naganishia liquefaciens</name>
    <dbReference type="NCBI Taxonomy" id="104408"/>
    <lineage>
        <taxon>Eukaryota</taxon>
        <taxon>Fungi</taxon>
        <taxon>Dikarya</taxon>
        <taxon>Basidiomycota</taxon>
        <taxon>Agaricomycotina</taxon>
        <taxon>Tremellomycetes</taxon>
        <taxon>Filobasidiales</taxon>
        <taxon>Filobasidiaceae</taxon>
        <taxon>Naganishia</taxon>
    </lineage>
</organism>
<protein>
    <recommendedName>
        <fullName evidence="4">IgA peptidase M64-domain-containing protein</fullName>
    </recommendedName>
</protein>
<dbReference type="Gene3D" id="3.40.390.10">
    <property type="entry name" value="Collagenase (Catalytic Domain)"/>
    <property type="match status" value="1"/>
</dbReference>
<dbReference type="GO" id="GO:0008237">
    <property type="term" value="F:metallopeptidase activity"/>
    <property type="evidence" value="ECO:0007669"/>
    <property type="project" value="InterPro"/>
</dbReference>
<dbReference type="Proteomes" id="UP000620104">
    <property type="component" value="Unassembled WGS sequence"/>
</dbReference>
<accession>A0A8H3TVW2</accession>
<dbReference type="AlphaFoldDB" id="A0A8H3TVW2"/>
<evidence type="ECO:0000256" key="1">
    <source>
        <dbReference type="SAM" id="SignalP"/>
    </source>
</evidence>
<name>A0A8H3TVW2_9TREE</name>
<evidence type="ECO:0000313" key="2">
    <source>
        <dbReference type="EMBL" id="GHJ87705.1"/>
    </source>
</evidence>
<evidence type="ECO:0000313" key="3">
    <source>
        <dbReference type="Proteomes" id="UP000620104"/>
    </source>
</evidence>
<dbReference type="EMBL" id="BLZA01000023">
    <property type="protein sequence ID" value="GHJ87705.1"/>
    <property type="molecule type" value="Genomic_DNA"/>
</dbReference>
<feature type="signal peptide" evidence="1">
    <location>
        <begin position="1"/>
        <end position="22"/>
    </location>
</feature>
<reference evidence="2" key="1">
    <citation type="submission" date="2020-07" db="EMBL/GenBank/DDBJ databases">
        <title>Draft Genome Sequence of a Deep-Sea Yeast, Naganishia (Cryptococcus) liquefaciens strain N6.</title>
        <authorList>
            <person name="Han Y.W."/>
            <person name="Kajitani R."/>
            <person name="Morimoto H."/>
            <person name="Parhat M."/>
            <person name="Tsubouchi H."/>
            <person name="Bakenova O."/>
            <person name="Ogata M."/>
            <person name="Argunhan B."/>
            <person name="Aoki R."/>
            <person name="Kajiwara S."/>
            <person name="Itoh T."/>
            <person name="Iwasaki H."/>
        </authorList>
    </citation>
    <scope>NUCLEOTIDE SEQUENCE</scope>
    <source>
        <strain evidence="2">N6</strain>
    </source>
</reference>
<dbReference type="OrthoDB" id="2961863at2759"/>
<comment type="caution">
    <text evidence="2">The sequence shown here is derived from an EMBL/GenBank/DDBJ whole genome shotgun (WGS) entry which is preliminary data.</text>
</comment>
<dbReference type="Pfam" id="PF09471">
    <property type="entry name" value="Peptidase_M64"/>
    <property type="match status" value="1"/>
</dbReference>
<evidence type="ECO:0008006" key="4">
    <source>
        <dbReference type="Google" id="ProtNLM"/>
    </source>
</evidence>
<keyword evidence="3" id="KW-1185">Reference proteome</keyword>
<sequence>MRASLSSYLAAWSALSIPGLLAYKISQIPFMPSFGRTSHENNVHRLPDWNYDLHALEPIPLAVNGNSTNRVNLVYFGDGYTEEERHTFIRDAQFLTDTLMDPGGAFSPVATLLNFWAVFIPSGESGIGTHGKPRNTTFGLYRPGEELRAVFYAHPERVAAACKALNQRSSRRHGTSVNFGCDEPILLGNDGFYGGLGGTPTVITASGNNGVQVLRHELGHTLIPVGEEYDGGFAYFGVNAANASERSAKQDVSWAHWFSDLKAQRTGRVRIEDSRVAVQKYPWHDLSRSPYAVDFSDHGADYPTGLLRFSVSGIPDKTNLVVKMDGQVVDYDFTKEHHGSLDRTWVQIALDRGLTGYSAYDNNHHKLEFDANAASDTVKPMLSSVEIIEYGSNERFNGSAGHIGAYRTEDIDGGITLRPTNEGCLMRDVTIPTFCSVCLEGLTLSLFSRVSLIESTRIMCPAADGKHAERHAAISLNLLNITDASYTVRWFRGDVEIHGFGNKTTVDIPVSLLQPERKSVEGMYTAKVKLALPLVRLGDREEMQDKTDIWFGGCH</sequence>
<dbReference type="InterPro" id="IPR024079">
    <property type="entry name" value="MetalloPept_cat_dom_sf"/>
</dbReference>
<keyword evidence="1" id="KW-0732">Signal</keyword>
<feature type="chain" id="PRO_5034286929" description="IgA peptidase M64-domain-containing protein" evidence="1">
    <location>
        <begin position="23"/>
        <end position="555"/>
    </location>
</feature>
<gene>
    <name evidence="2" type="ORF">NliqN6_4107</name>
</gene>
<dbReference type="InterPro" id="IPR019026">
    <property type="entry name" value="Peptidase_M64_IgA"/>
</dbReference>
<proteinExistence type="predicted"/>